<evidence type="ECO:0000256" key="2">
    <source>
        <dbReference type="ARBA" id="ARBA00008854"/>
    </source>
</evidence>
<dbReference type="InterPro" id="IPR023353">
    <property type="entry name" value="LemA-like_dom_sf"/>
</dbReference>
<comment type="similarity">
    <text evidence="2">Belongs to the LemA family.</text>
</comment>
<dbReference type="SUPFAM" id="SSF140478">
    <property type="entry name" value="LemA-like"/>
    <property type="match status" value="1"/>
</dbReference>
<keyword evidence="5" id="KW-0472">Membrane</keyword>
<proteinExistence type="inferred from homology"/>
<dbReference type="Pfam" id="PF04011">
    <property type="entry name" value="LemA"/>
    <property type="match status" value="1"/>
</dbReference>
<dbReference type="GO" id="GO:0016020">
    <property type="term" value="C:membrane"/>
    <property type="evidence" value="ECO:0007669"/>
    <property type="project" value="UniProtKB-SubCell"/>
</dbReference>
<dbReference type="Gene3D" id="1.20.1440.20">
    <property type="entry name" value="LemA-like domain"/>
    <property type="match status" value="1"/>
</dbReference>
<dbReference type="PANTHER" id="PTHR34478:SF2">
    <property type="entry name" value="MEMBRANE PROTEIN"/>
    <property type="match status" value="1"/>
</dbReference>
<dbReference type="PANTHER" id="PTHR34478">
    <property type="entry name" value="PROTEIN LEMA"/>
    <property type="match status" value="1"/>
</dbReference>
<sequence length="198" mass="22033">MKKSTLHLGTYAILIYSLLLSGCGMQSIPTALNEVEAAWSEVLNQYKRRSDLIPNLVNIVKGSAAHEKETLTAVVEARAQATQTQVSADQLTPETLSKFSKAQAGLGSALSRLMVVVERYPDLKANQNFRDLQVQLEGTENRITVARNRYIQSIKAFNNLVTVPPTSWYNAIFLNHDKKPQFTVENEAAIKQAPQIDF</sequence>
<accession>A0A3B0X8N8</accession>
<dbReference type="PROSITE" id="PS51257">
    <property type="entry name" value="PROKAR_LIPOPROTEIN"/>
    <property type="match status" value="1"/>
</dbReference>
<keyword evidence="3" id="KW-0812">Transmembrane</keyword>
<comment type="subcellular location">
    <subcellularLocation>
        <location evidence="1">Membrane</location>
        <topology evidence="1">Single-pass membrane protein</topology>
    </subcellularLocation>
</comment>
<keyword evidence="4" id="KW-1133">Transmembrane helix</keyword>
<reference evidence="6" key="1">
    <citation type="submission" date="2018-06" db="EMBL/GenBank/DDBJ databases">
        <authorList>
            <person name="Zhirakovskaya E."/>
        </authorList>
    </citation>
    <scope>NUCLEOTIDE SEQUENCE</scope>
</reference>
<name>A0A3B0X8N8_9ZZZZ</name>
<evidence type="ECO:0000256" key="1">
    <source>
        <dbReference type="ARBA" id="ARBA00004167"/>
    </source>
</evidence>
<organism evidence="6">
    <name type="scientific">hydrothermal vent metagenome</name>
    <dbReference type="NCBI Taxonomy" id="652676"/>
    <lineage>
        <taxon>unclassified sequences</taxon>
        <taxon>metagenomes</taxon>
        <taxon>ecological metagenomes</taxon>
    </lineage>
</organism>
<evidence type="ECO:0000256" key="5">
    <source>
        <dbReference type="ARBA" id="ARBA00023136"/>
    </source>
</evidence>
<gene>
    <name evidence="6" type="ORF">MNBD_GAMMA05-168</name>
</gene>
<dbReference type="AlphaFoldDB" id="A0A3B0X8N8"/>
<evidence type="ECO:0000256" key="4">
    <source>
        <dbReference type="ARBA" id="ARBA00022989"/>
    </source>
</evidence>
<evidence type="ECO:0000256" key="3">
    <source>
        <dbReference type="ARBA" id="ARBA00022692"/>
    </source>
</evidence>
<protein>
    <submittedName>
        <fullName evidence="6">LemA family protein</fullName>
    </submittedName>
</protein>
<evidence type="ECO:0000313" key="6">
    <source>
        <dbReference type="EMBL" id="VAW52314.1"/>
    </source>
</evidence>
<dbReference type="EMBL" id="UOFE01000026">
    <property type="protein sequence ID" value="VAW52314.1"/>
    <property type="molecule type" value="Genomic_DNA"/>
</dbReference>
<dbReference type="InterPro" id="IPR007156">
    <property type="entry name" value="MamQ_LemA"/>
</dbReference>